<dbReference type="OrthoDB" id="338143at2"/>
<feature type="domain" description="Mce/MlaD" evidence="1">
    <location>
        <begin position="37"/>
        <end position="109"/>
    </location>
</feature>
<reference evidence="3 4" key="1">
    <citation type="submission" date="2016-04" db="EMBL/GenBank/DDBJ databases">
        <title>Complete genome sequence and analysis of deep-sea sediment isolate, Amycolatopsis sp. WP1.</title>
        <authorList>
            <person name="Wang H."/>
            <person name="Chen S."/>
            <person name="Wu Q."/>
        </authorList>
    </citation>
    <scope>NUCLEOTIDE SEQUENCE [LARGE SCALE GENOMIC DNA]</scope>
    <source>
        <strain evidence="3 4">WP1</strain>
    </source>
</reference>
<dbReference type="EMBL" id="CP015163">
    <property type="protein sequence ID" value="AXB43150.1"/>
    <property type="molecule type" value="Genomic_DNA"/>
</dbReference>
<dbReference type="RefSeq" id="WP_113692396.1">
    <property type="nucleotide sequence ID" value="NZ_CP015163.1"/>
</dbReference>
<proteinExistence type="predicted"/>
<feature type="domain" description="Mammalian cell entry C-terminal" evidence="2">
    <location>
        <begin position="118"/>
        <end position="251"/>
    </location>
</feature>
<dbReference type="Pfam" id="PF02470">
    <property type="entry name" value="MlaD"/>
    <property type="match status" value="1"/>
</dbReference>
<dbReference type="PANTHER" id="PTHR33371:SF17">
    <property type="entry name" value="MCE-FAMILY PROTEIN MCE1B"/>
    <property type="match status" value="1"/>
</dbReference>
<dbReference type="InterPro" id="IPR003399">
    <property type="entry name" value="Mce/MlaD"/>
</dbReference>
<dbReference type="InterPro" id="IPR024516">
    <property type="entry name" value="Mce_C"/>
</dbReference>
<sequence length="335" mass="34474">MKATVVKALAFAVVSVCCGAFVVNTLTTPLRSAAHGYRAEFTDATGLYAGAAVLIGGVRAGQVTSVGIENGHAVAELDIEAQHHLPADVRLVIRYADLLGGRTIAVVPGPSGPAGQPALAPGSLVPLANTQPALDLTALLNGFRPLFDSLDPAQVNQLAGELIATFQGQGGTVRSLLARTVSVTEDLASRREVISGVLANLNSLVDFSLTHRADFQELLDSLNTLVTGLAEDAGQLGGALDAGTDLAATLSGTVDRLGPEVGPLVNSLTATGKTLNDNSDALADAVGRAPALLEDLNRTLDYGSWVNIYVCNLRLDTGPLGEWDLSGGPHSAVCR</sequence>
<evidence type="ECO:0000259" key="1">
    <source>
        <dbReference type="Pfam" id="PF02470"/>
    </source>
</evidence>
<protein>
    <submittedName>
        <fullName evidence="3">Uncharacterized protein</fullName>
    </submittedName>
</protein>
<dbReference type="AlphaFoldDB" id="A0A344L526"/>
<evidence type="ECO:0000313" key="3">
    <source>
        <dbReference type="EMBL" id="AXB43150.1"/>
    </source>
</evidence>
<dbReference type="NCBIfam" id="TIGR00996">
    <property type="entry name" value="Mtu_fam_mce"/>
    <property type="match status" value="1"/>
</dbReference>
<dbReference type="InterPro" id="IPR052336">
    <property type="entry name" value="MlaD_Phospholipid_Transporter"/>
</dbReference>
<evidence type="ECO:0000259" key="2">
    <source>
        <dbReference type="Pfam" id="PF11887"/>
    </source>
</evidence>
<dbReference type="GO" id="GO:0051701">
    <property type="term" value="P:biological process involved in interaction with host"/>
    <property type="evidence" value="ECO:0007669"/>
    <property type="project" value="TreeGrafter"/>
</dbReference>
<dbReference type="PANTHER" id="PTHR33371">
    <property type="entry name" value="INTERMEMBRANE PHOSPHOLIPID TRANSPORT SYSTEM BINDING PROTEIN MLAD-RELATED"/>
    <property type="match status" value="1"/>
</dbReference>
<dbReference type="GO" id="GO:0005576">
    <property type="term" value="C:extracellular region"/>
    <property type="evidence" value="ECO:0007669"/>
    <property type="project" value="TreeGrafter"/>
</dbReference>
<organism evidence="3 4">
    <name type="scientific">Amycolatopsis albispora</name>
    <dbReference type="NCBI Taxonomy" id="1804986"/>
    <lineage>
        <taxon>Bacteria</taxon>
        <taxon>Bacillati</taxon>
        <taxon>Actinomycetota</taxon>
        <taxon>Actinomycetes</taxon>
        <taxon>Pseudonocardiales</taxon>
        <taxon>Pseudonocardiaceae</taxon>
        <taxon>Amycolatopsis</taxon>
    </lineage>
</organism>
<accession>A0A344L526</accession>
<keyword evidence="4" id="KW-1185">Reference proteome</keyword>
<dbReference type="InterPro" id="IPR005693">
    <property type="entry name" value="Mce"/>
</dbReference>
<evidence type="ECO:0000313" key="4">
    <source>
        <dbReference type="Proteomes" id="UP000250434"/>
    </source>
</evidence>
<gene>
    <name evidence="3" type="ORF">A4R43_11800</name>
</gene>
<name>A0A344L526_9PSEU</name>
<dbReference type="Proteomes" id="UP000250434">
    <property type="component" value="Chromosome"/>
</dbReference>
<dbReference type="KEGG" id="aab:A4R43_11800"/>
<dbReference type="Pfam" id="PF11887">
    <property type="entry name" value="Mce4_CUP1"/>
    <property type="match status" value="1"/>
</dbReference>